<gene>
    <name evidence="2" type="ORF">JN11_01955</name>
</gene>
<dbReference type="OrthoDB" id="9799096at2"/>
<dbReference type="Proteomes" id="UP000317010">
    <property type="component" value="Unassembled WGS sequence"/>
</dbReference>
<dbReference type="InterPro" id="IPR000182">
    <property type="entry name" value="GNAT_dom"/>
</dbReference>
<reference evidence="2 3" key="1">
    <citation type="submission" date="2019-07" db="EMBL/GenBank/DDBJ databases">
        <title>Genomic Encyclopedia of Archaeal and Bacterial Type Strains, Phase II (KMG-II): from individual species to whole genera.</title>
        <authorList>
            <person name="Goeker M."/>
        </authorList>
    </citation>
    <scope>NUCLEOTIDE SEQUENCE [LARGE SCALE GENOMIC DNA]</scope>
    <source>
        <strain evidence="2 3">ATCC BAA-1854</strain>
    </source>
</reference>
<dbReference type="CDD" id="cd04301">
    <property type="entry name" value="NAT_SF"/>
    <property type="match status" value="1"/>
</dbReference>
<dbReference type="Gene3D" id="3.40.630.30">
    <property type="match status" value="1"/>
</dbReference>
<dbReference type="PROSITE" id="PS51186">
    <property type="entry name" value="GNAT"/>
    <property type="match status" value="1"/>
</dbReference>
<sequence>MNNIFSIRLIKPEDTQGVLAIYAPYITDAVISFEYEVPLVSEFAERISTISKEYPWLVCEYNNEIIGYVYSSKHRARTAYQWSAECTVYLSEGFHRLGLARILYKALFDILKLQNIINIYAGITVPNIKSEEFHKSMGFYLIGTYKNVGYKFNKWHDVAWFQLDLGEHAINPPDPKNITEISDSVEVTAIIQKANKSLSHIKLV</sequence>
<feature type="domain" description="N-acetyltransferase" evidence="1">
    <location>
        <begin position="5"/>
        <end position="164"/>
    </location>
</feature>
<evidence type="ECO:0000313" key="2">
    <source>
        <dbReference type="EMBL" id="TWJ00699.1"/>
    </source>
</evidence>
<name>A0A562U576_9SPHI</name>
<dbReference type="EMBL" id="VLLI01000005">
    <property type="protein sequence ID" value="TWJ00699.1"/>
    <property type="molecule type" value="Genomic_DNA"/>
</dbReference>
<dbReference type="AlphaFoldDB" id="A0A562U576"/>
<keyword evidence="3" id="KW-1185">Reference proteome</keyword>
<evidence type="ECO:0000259" key="1">
    <source>
        <dbReference type="PROSITE" id="PS51186"/>
    </source>
</evidence>
<comment type="caution">
    <text evidence="2">The sequence shown here is derived from an EMBL/GenBank/DDBJ whole genome shotgun (WGS) entry which is preliminary data.</text>
</comment>
<organism evidence="2 3">
    <name type="scientific">Mucilaginibacter frigoritolerans</name>
    <dbReference type="NCBI Taxonomy" id="652788"/>
    <lineage>
        <taxon>Bacteria</taxon>
        <taxon>Pseudomonadati</taxon>
        <taxon>Bacteroidota</taxon>
        <taxon>Sphingobacteriia</taxon>
        <taxon>Sphingobacteriales</taxon>
        <taxon>Sphingobacteriaceae</taxon>
        <taxon>Mucilaginibacter</taxon>
    </lineage>
</organism>
<keyword evidence="2" id="KW-0808">Transferase</keyword>
<dbReference type="PANTHER" id="PTHR43072">
    <property type="entry name" value="N-ACETYLTRANSFERASE"/>
    <property type="match status" value="1"/>
</dbReference>
<protein>
    <submittedName>
        <fullName evidence="2">Phosphinothricin acetyltransferase</fullName>
    </submittedName>
</protein>
<dbReference type="Pfam" id="PF13420">
    <property type="entry name" value="Acetyltransf_4"/>
    <property type="match status" value="1"/>
</dbReference>
<evidence type="ECO:0000313" key="3">
    <source>
        <dbReference type="Proteomes" id="UP000317010"/>
    </source>
</evidence>
<dbReference type="RefSeq" id="WP_144912034.1">
    <property type="nucleotide sequence ID" value="NZ_VLLI01000005.1"/>
</dbReference>
<proteinExistence type="predicted"/>
<dbReference type="PANTHER" id="PTHR43072:SF8">
    <property type="entry name" value="ACYLTRANSFERASE FABY-RELATED"/>
    <property type="match status" value="1"/>
</dbReference>
<dbReference type="InterPro" id="IPR016181">
    <property type="entry name" value="Acyl_CoA_acyltransferase"/>
</dbReference>
<dbReference type="GO" id="GO:0016747">
    <property type="term" value="F:acyltransferase activity, transferring groups other than amino-acyl groups"/>
    <property type="evidence" value="ECO:0007669"/>
    <property type="project" value="InterPro"/>
</dbReference>
<dbReference type="SUPFAM" id="SSF55729">
    <property type="entry name" value="Acyl-CoA N-acyltransferases (Nat)"/>
    <property type="match status" value="1"/>
</dbReference>
<accession>A0A562U576</accession>